<keyword evidence="9" id="KW-1185">Reference proteome</keyword>
<protein>
    <submittedName>
        <fullName evidence="8">L-threonine aldolase</fullName>
    </submittedName>
</protein>
<reference evidence="8 9" key="1">
    <citation type="journal article" date="2015" name="Stand. Genomic Sci.">
        <title>Genomic Encyclopedia of Bacterial and Archaeal Type Strains, Phase III: the genomes of soil and plant-associated and newly described type strains.</title>
        <authorList>
            <person name="Whitman W.B."/>
            <person name="Woyke T."/>
            <person name="Klenk H.P."/>
            <person name="Zhou Y."/>
            <person name="Lilburn T.G."/>
            <person name="Beck B.J."/>
            <person name="De Vos P."/>
            <person name="Vandamme P."/>
            <person name="Eisen J.A."/>
            <person name="Garrity G."/>
            <person name="Hugenholtz P."/>
            <person name="Kyrpides N.C."/>
        </authorList>
    </citation>
    <scope>NUCLEOTIDE SEQUENCE [LARGE SCALE GENOMIC DNA]</scope>
    <source>
        <strain evidence="8 9">CECT 7306</strain>
    </source>
</reference>
<feature type="domain" description="Aromatic amino acid beta-eliminating lyase/threonine aldolase" evidence="7">
    <location>
        <begin position="27"/>
        <end position="319"/>
    </location>
</feature>
<dbReference type="InterPro" id="IPR015421">
    <property type="entry name" value="PyrdxlP-dep_Trfase_major"/>
</dbReference>
<evidence type="ECO:0000256" key="5">
    <source>
        <dbReference type="PIRSR" id="PIRSR017617-1"/>
    </source>
</evidence>
<dbReference type="Proteomes" id="UP000276232">
    <property type="component" value="Unassembled WGS sequence"/>
</dbReference>
<evidence type="ECO:0000256" key="2">
    <source>
        <dbReference type="ARBA" id="ARBA00006966"/>
    </source>
</evidence>
<dbReference type="PANTHER" id="PTHR48097">
    <property type="entry name" value="L-THREONINE ALDOLASE-RELATED"/>
    <property type="match status" value="1"/>
</dbReference>
<name>A0A3N1HM89_9ACTN</name>
<evidence type="ECO:0000256" key="1">
    <source>
        <dbReference type="ARBA" id="ARBA00001933"/>
    </source>
</evidence>
<sequence length="377" mass="38060">MSTTTAPPAPAPATSGRAPRAGDDPVDLRSDTVTRPTAAMRRAIAEAVVGDDVYGEDTTTAALERRVADLLGHEAGLFVPTGSMGNVLGVATLVAPGQELLCDSLAHVVRAELGAHAALAGVTTRTWPSQRDGGPVGLVDVDAVTAMMTPDAGPYLVSTAAVAVENTHNFGGGTVTPLPVLQELREQTRAAGVAVHLDGARLWNAAVADGLGLAGLAGYGAVADTVSVCLSKGLGAPVGSVLVGSAERMARARTLRKRMGGGMRQTGVLAAAGLHALDHHVDRLAEDHARARRLAEACAQARPGCVDPAVVRSNIVVLDVDDAPGLAAAAAAAGVRVSALGPRVLRLVTHLDVDDADVGRAAEVLAGLLAPDGGRTA</sequence>
<evidence type="ECO:0000256" key="3">
    <source>
        <dbReference type="ARBA" id="ARBA00022898"/>
    </source>
</evidence>
<comment type="cofactor">
    <cofactor evidence="1">
        <name>pyridoxal 5'-phosphate</name>
        <dbReference type="ChEBI" id="CHEBI:597326"/>
    </cofactor>
</comment>
<accession>A0A3N1HM89</accession>
<evidence type="ECO:0000259" key="7">
    <source>
        <dbReference type="Pfam" id="PF01212"/>
    </source>
</evidence>
<dbReference type="InterPro" id="IPR015424">
    <property type="entry name" value="PyrdxlP-dep_Trfase"/>
</dbReference>
<dbReference type="AlphaFoldDB" id="A0A3N1HM89"/>
<dbReference type="GO" id="GO:0008732">
    <property type="term" value="F:L-allo-threonine aldolase activity"/>
    <property type="evidence" value="ECO:0007669"/>
    <property type="project" value="TreeGrafter"/>
</dbReference>
<dbReference type="NCBIfam" id="NF041359">
    <property type="entry name" value="GntG_guanitoxin"/>
    <property type="match status" value="1"/>
</dbReference>
<dbReference type="InParanoid" id="A0A3N1HM89"/>
<comment type="caution">
    <text evidence="8">The sequence shown here is derived from an EMBL/GenBank/DDBJ whole genome shotgun (WGS) entry which is preliminary data.</text>
</comment>
<dbReference type="GO" id="GO:0005829">
    <property type="term" value="C:cytosol"/>
    <property type="evidence" value="ECO:0007669"/>
    <property type="project" value="TreeGrafter"/>
</dbReference>
<evidence type="ECO:0000313" key="8">
    <source>
        <dbReference type="EMBL" id="ROP43657.1"/>
    </source>
</evidence>
<evidence type="ECO:0000256" key="6">
    <source>
        <dbReference type="SAM" id="MobiDB-lite"/>
    </source>
</evidence>
<feature type="region of interest" description="Disordered" evidence="6">
    <location>
        <begin position="1"/>
        <end position="31"/>
    </location>
</feature>
<proteinExistence type="inferred from homology"/>
<keyword evidence="4" id="KW-0456">Lyase</keyword>
<evidence type="ECO:0000313" key="9">
    <source>
        <dbReference type="Proteomes" id="UP000276232"/>
    </source>
</evidence>
<keyword evidence="3" id="KW-0663">Pyridoxal phosphate</keyword>
<evidence type="ECO:0000256" key="4">
    <source>
        <dbReference type="ARBA" id="ARBA00023239"/>
    </source>
</evidence>
<dbReference type="PANTHER" id="PTHR48097:SF9">
    <property type="entry name" value="L-THREONINE ALDOLASE"/>
    <property type="match status" value="1"/>
</dbReference>
<dbReference type="InterPro" id="IPR023603">
    <property type="entry name" value="Low_specificity_L-TA-like"/>
</dbReference>
<feature type="modified residue" description="N6-(pyridoxal phosphate)lysine" evidence="5">
    <location>
        <position position="232"/>
    </location>
</feature>
<dbReference type="GO" id="GO:0006545">
    <property type="term" value="P:glycine biosynthetic process"/>
    <property type="evidence" value="ECO:0007669"/>
    <property type="project" value="TreeGrafter"/>
</dbReference>
<dbReference type="PIRSF" id="PIRSF017617">
    <property type="entry name" value="Thr_aldolase"/>
    <property type="match status" value="1"/>
</dbReference>
<feature type="compositionally biased region" description="Basic and acidic residues" evidence="6">
    <location>
        <begin position="20"/>
        <end position="31"/>
    </location>
</feature>
<dbReference type="InterPro" id="IPR001597">
    <property type="entry name" value="ArAA_b-elim_lyase/Thr_aldolase"/>
</dbReference>
<dbReference type="Gene3D" id="3.40.640.10">
    <property type="entry name" value="Type I PLP-dependent aspartate aminotransferase-like (Major domain)"/>
    <property type="match status" value="1"/>
</dbReference>
<organism evidence="8 9">
    <name type="scientific">Pseudokineococcus lusitanus</name>
    <dbReference type="NCBI Taxonomy" id="763993"/>
    <lineage>
        <taxon>Bacteria</taxon>
        <taxon>Bacillati</taxon>
        <taxon>Actinomycetota</taxon>
        <taxon>Actinomycetes</taxon>
        <taxon>Kineosporiales</taxon>
        <taxon>Kineosporiaceae</taxon>
        <taxon>Pseudokineococcus</taxon>
    </lineage>
</organism>
<dbReference type="GO" id="GO:0006567">
    <property type="term" value="P:L-threonine catabolic process"/>
    <property type="evidence" value="ECO:0007669"/>
    <property type="project" value="TreeGrafter"/>
</dbReference>
<dbReference type="InterPro" id="IPR015422">
    <property type="entry name" value="PyrdxlP-dep_Trfase_small"/>
</dbReference>
<dbReference type="SUPFAM" id="SSF53383">
    <property type="entry name" value="PLP-dependent transferases"/>
    <property type="match status" value="1"/>
</dbReference>
<dbReference type="EMBL" id="RJKN01000003">
    <property type="protein sequence ID" value="ROP43657.1"/>
    <property type="molecule type" value="Genomic_DNA"/>
</dbReference>
<dbReference type="Pfam" id="PF01212">
    <property type="entry name" value="Beta_elim_lyase"/>
    <property type="match status" value="1"/>
</dbReference>
<dbReference type="FunFam" id="3.40.640.10:FF:000030">
    <property type="entry name" value="Low-specificity L-threonine aldolase"/>
    <property type="match status" value="1"/>
</dbReference>
<feature type="compositionally biased region" description="Low complexity" evidence="6">
    <location>
        <begin position="1"/>
        <end position="19"/>
    </location>
</feature>
<dbReference type="Gene3D" id="3.90.1150.10">
    <property type="entry name" value="Aspartate Aminotransferase, domain 1"/>
    <property type="match status" value="1"/>
</dbReference>
<comment type="similarity">
    <text evidence="2">Belongs to the threonine aldolase family.</text>
</comment>
<gene>
    <name evidence="8" type="ORF">EDC03_1250</name>
</gene>